<dbReference type="AlphaFoldDB" id="A0AAV7TSX5"/>
<dbReference type="EMBL" id="JANPWB010000006">
    <property type="protein sequence ID" value="KAJ1179794.1"/>
    <property type="molecule type" value="Genomic_DNA"/>
</dbReference>
<evidence type="ECO:0000313" key="2">
    <source>
        <dbReference type="EMBL" id="KAJ1179794.1"/>
    </source>
</evidence>
<keyword evidence="3" id="KW-1185">Reference proteome</keyword>
<feature type="compositionally biased region" description="Basic and acidic residues" evidence="1">
    <location>
        <begin position="1"/>
        <end position="21"/>
    </location>
</feature>
<organism evidence="2 3">
    <name type="scientific">Pleurodeles waltl</name>
    <name type="common">Iberian ribbed newt</name>
    <dbReference type="NCBI Taxonomy" id="8319"/>
    <lineage>
        <taxon>Eukaryota</taxon>
        <taxon>Metazoa</taxon>
        <taxon>Chordata</taxon>
        <taxon>Craniata</taxon>
        <taxon>Vertebrata</taxon>
        <taxon>Euteleostomi</taxon>
        <taxon>Amphibia</taxon>
        <taxon>Batrachia</taxon>
        <taxon>Caudata</taxon>
        <taxon>Salamandroidea</taxon>
        <taxon>Salamandridae</taxon>
        <taxon>Pleurodelinae</taxon>
        <taxon>Pleurodeles</taxon>
    </lineage>
</organism>
<sequence>MWPGGGRDRQEKDAVAPRAQERAAASGLYVASPQAQTRVDENHETPENIPKRHGSTRGCSSEAVNVDIVTSIERDGPWKCR</sequence>
<protein>
    <submittedName>
        <fullName evidence="2">Uncharacterized protein</fullName>
    </submittedName>
</protein>
<feature type="region of interest" description="Disordered" evidence="1">
    <location>
        <begin position="1"/>
        <end position="60"/>
    </location>
</feature>
<evidence type="ECO:0000256" key="1">
    <source>
        <dbReference type="SAM" id="MobiDB-lite"/>
    </source>
</evidence>
<proteinExistence type="predicted"/>
<feature type="compositionally biased region" description="Basic and acidic residues" evidence="1">
    <location>
        <begin position="38"/>
        <end position="50"/>
    </location>
</feature>
<evidence type="ECO:0000313" key="3">
    <source>
        <dbReference type="Proteomes" id="UP001066276"/>
    </source>
</evidence>
<name>A0AAV7TSX5_PLEWA</name>
<dbReference type="Proteomes" id="UP001066276">
    <property type="component" value="Chromosome 3_2"/>
</dbReference>
<gene>
    <name evidence="2" type="ORF">NDU88_005028</name>
</gene>
<comment type="caution">
    <text evidence="2">The sequence shown here is derived from an EMBL/GenBank/DDBJ whole genome shotgun (WGS) entry which is preliminary data.</text>
</comment>
<reference evidence="2" key="1">
    <citation type="journal article" date="2022" name="bioRxiv">
        <title>Sequencing and chromosome-scale assembly of the giantPleurodeles waltlgenome.</title>
        <authorList>
            <person name="Brown T."/>
            <person name="Elewa A."/>
            <person name="Iarovenko S."/>
            <person name="Subramanian E."/>
            <person name="Araus A.J."/>
            <person name="Petzold A."/>
            <person name="Susuki M."/>
            <person name="Suzuki K.-i.T."/>
            <person name="Hayashi T."/>
            <person name="Toyoda A."/>
            <person name="Oliveira C."/>
            <person name="Osipova E."/>
            <person name="Leigh N.D."/>
            <person name="Simon A."/>
            <person name="Yun M.H."/>
        </authorList>
    </citation>
    <scope>NUCLEOTIDE SEQUENCE</scope>
    <source>
        <strain evidence="2">20211129_DDA</strain>
        <tissue evidence="2">Liver</tissue>
    </source>
</reference>
<accession>A0AAV7TSX5</accession>